<dbReference type="InterPro" id="IPR036961">
    <property type="entry name" value="Kinesin_motor_dom_sf"/>
</dbReference>
<feature type="domain" description="Myosin motor" evidence="12">
    <location>
        <begin position="154"/>
        <end position="996"/>
    </location>
</feature>
<evidence type="ECO:0000256" key="10">
    <source>
        <dbReference type="SAM" id="Phobius"/>
    </source>
</evidence>
<comment type="caution">
    <text evidence="13">The sequence shown here is derived from an EMBL/GenBank/DDBJ whole genome shotgun (WGS) entry which is preliminary data.</text>
</comment>
<keyword evidence="8" id="KW-0175">Coiled coil</keyword>
<dbReference type="GO" id="GO:0003779">
    <property type="term" value="F:actin binding"/>
    <property type="evidence" value="ECO:0007669"/>
    <property type="project" value="UniProtKB-KW"/>
</dbReference>
<dbReference type="GO" id="GO:0005524">
    <property type="term" value="F:ATP binding"/>
    <property type="evidence" value="ECO:0007669"/>
    <property type="project" value="UniProtKB-UniRule"/>
</dbReference>
<dbReference type="Pfam" id="PF00571">
    <property type="entry name" value="CBS"/>
    <property type="match status" value="12"/>
</dbReference>
<feature type="region of interest" description="Disordered" evidence="9">
    <location>
        <begin position="748"/>
        <end position="776"/>
    </location>
</feature>
<evidence type="ECO:0000256" key="7">
    <source>
        <dbReference type="PROSITE-ProRule" id="PRU00782"/>
    </source>
</evidence>
<keyword evidence="14" id="KW-1185">Reference proteome</keyword>
<dbReference type="PROSITE" id="PS51456">
    <property type="entry name" value="MYOSIN_MOTOR"/>
    <property type="match status" value="1"/>
</dbReference>
<comment type="similarity">
    <text evidence="7">Belongs to the TRAFAC class myosin-kinesin ATPase superfamily. Myosin family.</text>
</comment>
<feature type="region of interest" description="Actin-binding" evidence="7">
    <location>
        <begin position="874"/>
        <end position="896"/>
    </location>
</feature>
<feature type="compositionally biased region" description="Basic residues" evidence="9">
    <location>
        <begin position="761"/>
        <end position="770"/>
    </location>
</feature>
<dbReference type="Gene3D" id="6.20.240.20">
    <property type="match status" value="1"/>
</dbReference>
<evidence type="ECO:0000256" key="2">
    <source>
        <dbReference type="ARBA" id="ARBA00022840"/>
    </source>
</evidence>
<dbReference type="Gene3D" id="1.20.120.720">
    <property type="entry name" value="Myosin VI head, motor domain, U50 subdomain"/>
    <property type="match status" value="1"/>
</dbReference>
<feature type="domain" description="CBS" evidence="11">
    <location>
        <begin position="2276"/>
        <end position="2332"/>
    </location>
</feature>
<evidence type="ECO:0000259" key="12">
    <source>
        <dbReference type="PROSITE" id="PS51456"/>
    </source>
</evidence>
<dbReference type="Gene3D" id="4.10.860.10">
    <property type="entry name" value="UVR domain"/>
    <property type="match status" value="1"/>
</dbReference>
<proteinExistence type="inferred from homology"/>
<keyword evidence="1 7" id="KW-0547">Nucleotide-binding</keyword>
<feature type="domain" description="CBS" evidence="11">
    <location>
        <begin position="1866"/>
        <end position="1925"/>
    </location>
</feature>
<feature type="region of interest" description="Disordered" evidence="9">
    <location>
        <begin position="43"/>
        <end position="65"/>
    </location>
</feature>
<keyword evidence="6" id="KW-0129">CBS domain</keyword>
<dbReference type="CDD" id="cd17781">
    <property type="entry name" value="CBS_pair_MUG70_1"/>
    <property type="match status" value="3"/>
</dbReference>
<dbReference type="SUPFAM" id="SSF54277">
    <property type="entry name" value="CAD &amp; PB1 domains"/>
    <property type="match status" value="1"/>
</dbReference>
<dbReference type="SUPFAM" id="SSF52540">
    <property type="entry name" value="P-loop containing nucleoside triphosphate hydrolases"/>
    <property type="match status" value="1"/>
</dbReference>
<dbReference type="CDD" id="cd05992">
    <property type="entry name" value="PB1"/>
    <property type="match status" value="1"/>
</dbReference>
<feature type="coiled-coil region" evidence="8">
    <location>
        <begin position="1416"/>
        <end position="1462"/>
    </location>
</feature>
<evidence type="ECO:0000259" key="11">
    <source>
        <dbReference type="PROSITE" id="PS51371"/>
    </source>
</evidence>
<evidence type="ECO:0000313" key="14">
    <source>
        <dbReference type="Proteomes" id="UP001530293"/>
    </source>
</evidence>
<dbReference type="Gene3D" id="1.20.58.530">
    <property type="match status" value="1"/>
</dbReference>
<sequence length="2700" mass="290934">MAPKTPTAGGSSSGHKRTGTVDLVTGKTKVEYFFDPTLALPPDHSGDNNFETPAKSSTIPRSTPAAATSSILRLRSIGSDEIDDSVLFASRHLFMPCTIVKDIESTTTDDDEDNTTTNNKCGTNLALVKTSDGQLHKIRNRNQLIPLTSPEDYIGVPDVLHLPNVTEASLLHALRIRYNRDEIYTSAGPILISVNPYKTITLKPGGEDLYSEERMMLYRNSSLDCLTSMSSSSVAMGAGSTTSHGLPCHLFQVADRAYNSLLSSVITNELEPHMIEEDPLIMMEKDHEQKRKAHIVRNQSIIISGESGAGKTEATKKIMQYLARVTKDKASSSTSSGGGGGDKSSKGGATSTAATAGNGSSKIVSSSLEDRVLSSNPLLESFGNARTLKNDNSSRFGKFIKISFNTNTGSIVGASISNYLLEKTRITTQIEGERNYHIFYQIFSGAEDAMLTKFKLDKGLAAFRYLGNRATLKSRRDASAFEETMACLDQIGLTENEKSGVLGIIAAVLHIGNIEFEVVKNEDGHSGGDKAQMTESGAESLKIACALLDLDEANVSEAMLTKLLNVGGKTIHKPQDVGQASDKRDAFAKLVYSSLFVWLVNRINATLASEDALLASTHDSAAEDSMFSPVRSPYKPPVPTGFIGVLDIYGFENFDNNGFEQLLINYANEKLQRHFNRHVFEVEQSLYTSEGVDWTYITFNDNRPCLELIEGGGGNVGILSTLDDCGGMGTAAERDINFLAQLHQKFGAGKGSSTSMESHSTSKKKKKKNSKSPVKDLLQHPNFITPKFGQDRDFIVVHYAGEVRYSVPGFVEKNVETLSNELKDLGSTSSNSFTHGIFEVSGPSPSADTTAAATPARRSAIRGVSVASQFRTSLQMLVMDLECTQPHYVRCIKPNTSKAYSVFDSGEVLRQLRYSGMMETIRIRREGYSLREEHESFHRRFHLLLSTEEANKGEGIRHLVKILSKRLSLTDAEWQIGHTKIFVKRDLASKLEVLAHLRVRAASRVVGKFGRKVAHERSGRLLTVWGRFRMFLIHQHRKNAASIKISSTYRMHKTKTIYQNTLQHVVRLQCLSRRVAACERVRMLRDPYLDLSFKELDDLHKAELIRLEKAVSAKDFKAAADIEKQLAPLKEAMESKRPLTRSVLESRISEVQSLLDDAVARKAFTECAPLQDKLEALIRKRKDLPTINELKEAVRLAEAGVANAAARRDFAGAATAQVTLDEATERLNDALQCEGDIDDAGGARFQSRADLEIAISEVTMNIDNAIATMDFNNAIKYQAELEELEGLRATLPSVDEIEQELGALKAKMEEAIKEKNFTKADSLQNDIDTLETKLEAEKSKILSNPSEPEQKQSSPQFTNEKGEKVTFESRHELENEIVRFKALVQNAAITKKFKEASENQRYLDELEKLKPFLPTAMELQSELTKTKAEMEAAIQKKRFDRAEELHEAVEALEKKLAIELKNTAHNTAAPTNSIHTAPTVVKTPFKKPLHDSTNTSVTAPPSVAKVPKSVAKSSTSSKPVSRLRPKKPVISLTDSSVLEIAQLMAAKHCDAAIITNQDGGLAGIITDTDVTRRLVAKKLPASRTCITDVMTANPSCVSMSDPATDALVTMVENHFRHLPVTDDSGAVVGVLDIAKCLNDAITQLERSSKKSANAAEEALNASLGGAGGAQAAALRQLLGPLLNQALSGQTSPTLRTVLAGKPSTIVSPSTSIQDTGNKMAEARKAALVVENGQLVGIFGFKDMMTRAVAKELPLDYTAVSTVMTPNPESVSPDTTVLEALQIMHENKFLTLPVCESNGSVIGVVDVMDCVYASGGADGWRSIFNSAMDCDDLTDTASVHSHLVGSVKGSVRSARNTSKLMPPVSKLRPKAPNVCTTDDSVLAVAQMLASKRGDAAIITNSDGELAGIMTDTDVTRRLVAKKLPASTTSITDVMTANPSCVSMSDPATDALVTMVENHFRHLPVTDDSGAVVGVLDIAKCLNDAITQLERSSKKSANAAEEALNASLGGAGGAQAAALRQLLGPLLNQALSGQTSPTLRTVLAGKPSTIVSPSTSIQDTGNKMAEARKAALVVENGQLVGIFGFKDMMTRAVAKELPLDYTAVSTVMTPNPESVSPDTTVLEALQIMHENKFLTLPVCESSGKVIGVVDVMDCVYASGGADGWRSIFSQAMDCDDLSDTASVHSHLVGSVKGSVRSARNTSKLMPPVSKLRPKAPNVCTTDDSVLAVAQMLASKRGDAAIITNSDGELAGIMTDTDVTRRLVAKKLPASTTSITDVMTANPSCVSMSDPATDALVTMVENHFRHLPVTDDSGAVVGVLDIAKCLNDAITQLERSSKKSANAAEEALNASLGGAGGAQAAALRQLLGPLLNQALSGQTSPTLRTVLAGKPSTIVSPSTSIQDTGNKMAEARKAALVVENGQLVGIFGFKDMMTRAVAKELPLDYTAVSTVMTPNPESVSPDTTVLEALQIMHENKFLTLPVCESSGKVIGVVDVMDCVYASGGADGWRSIFNSAMDCDDLTDTASVQRSKHVVDQDDFSFDGNRMRSALMATSHPNNIPLQVHVGAGLSGDQESTGESWTQNNAANVVVYKVVDDAGHTYVIRAGRTIDSVTKALEGKVSNFDPSTTVFKYFDDEGDEILIKSDECVEEAVSSSILAGNKNVKLSMKSVRSSSKNSSLLLAGGVGLAAAVAFTAMVLLKPKK</sequence>
<name>A0ABD3MVQ7_9STRA</name>
<evidence type="ECO:0000256" key="9">
    <source>
        <dbReference type="SAM" id="MobiDB-lite"/>
    </source>
</evidence>
<dbReference type="Gene3D" id="3.40.850.10">
    <property type="entry name" value="Kinesin motor domain"/>
    <property type="match status" value="1"/>
</dbReference>
<evidence type="ECO:0000256" key="6">
    <source>
        <dbReference type="PROSITE-ProRule" id="PRU00703"/>
    </source>
</evidence>
<reference evidence="13 14" key="1">
    <citation type="submission" date="2024-10" db="EMBL/GenBank/DDBJ databases">
        <title>Updated reference genomes for cyclostephanoid diatoms.</title>
        <authorList>
            <person name="Roberts W.R."/>
            <person name="Alverson A.J."/>
        </authorList>
    </citation>
    <scope>NUCLEOTIDE SEQUENCE [LARGE SCALE GENOMIC DNA]</scope>
    <source>
        <strain evidence="13 14">AJA232-27</strain>
    </source>
</reference>
<feature type="region of interest" description="Disordered" evidence="9">
    <location>
        <begin position="1484"/>
        <end position="1524"/>
    </location>
</feature>
<dbReference type="Gene3D" id="3.10.20.90">
    <property type="entry name" value="Phosphatidylinositol 3-kinase Catalytic Subunit, Chain A, domain 1"/>
    <property type="match status" value="1"/>
</dbReference>
<keyword evidence="10" id="KW-0472">Membrane</keyword>
<keyword evidence="3 7" id="KW-0518">Myosin</keyword>
<feature type="compositionally biased region" description="Polar residues" evidence="9">
    <location>
        <begin position="1341"/>
        <end position="1359"/>
    </location>
</feature>
<dbReference type="PANTHER" id="PTHR13140:SF845">
    <property type="entry name" value="MYOSIN-LIKE PROTEIN"/>
    <property type="match status" value="1"/>
</dbReference>
<dbReference type="Pfam" id="PF00063">
    <property type="entry name" value="Myosin_head"/>
    <property type="match status" value="2"/>
</dbReference>
<dbReference type="InterPro" id="IPR027417">
    <property type="entry name" value="P-loop_NTPase"/>
</dbReference>
<dbReference type="SMART" id="SM00116">
    <property type="entry name" value="CBS"/>
    <property type="match status" value="12"/>
</dbReference>
<feature type="domain" description="CBS" evidence="11">
    <location>
        <begin position="1933"/>
        <end position="1989"/>
    </location>
</feature>
<keyword evidence="2 7" id="KW-0067">ATP-binding</keyword>
<evidence type="ECO:0000256" key="1">
    <source>
        <dbReference type="ARBA" id="ARBA00022741"/>
    </source>
</evidence>
<feature type="region of interest" description="Disordered" evidence="9">
    <location>
        <begin position="329"/>
        <end position="361"/>
    </location>
</feature>
<dbReference type="GO" id="GO:0003774">
    <property type="term" value="F:cytoskeletal motor activity"/>
    <property type="evidence" value="ECO:0007669"/>
    <property type="project" value="UniProtKB-UniRule"/>
</dbReference>
<dbReference type="PROSITE" id="PS51371">
    <property type="entry name" value="CBS"/>
    <property type="match status" value="9"/>
</dbReference>
<feature type="domain" description="CBS" evidence="11">
    <location>
        <begin position="2449"/>
        <end position="2508"/>
    </location>
</feature>
<feature type="compositionally biased region" description="Low complexity" evidence="9">
    <location>
        <begin position="346"/>
        <end position="361"/>
    </location>
</feature>
<dbReference type="PANTHER" id="PTHR13140">
    <property type="entry name" value="MYOSIN"/>
    <property type="match status" value="1"/>
</dbReference>
<keyword evidence="10" id="KW-0812">Transmembrane</keyword>
<dbReference type="InterPro" id="IPR000644">
    <property type="entry name" value="CBS_dom"/>
</dbReference>
<feature type="domain" description="CBS" evidence="11">
    <location>
        <begin position="1590"/>
        <end position="1646"/>
    </location>
</feature>
<evidence type="ECO:0000256" key="3">
    <source>
        <dbReference type="ARBA" id="ARBA00023123"/>
    </source>
</evidence>
<dbReference type="EMBL" id="JALLBG020000075">
    <property type="protein sequence ID" value="KAL3767492.1"/>
    <property type="molecule type" value="Genomic_DNA"/>
</dbReference>
<feature type="domain" description="CBS" evidence="11">
    <location>
        <begin position="2209"/>
        <end position="2268"/>
    </location>
</feature>
<feature type="region of interest" description="Disordered" evidence="9">
    <location>
        <begin position="1339"/>
        <end position="1365"/>
    </location>
</feature>
<keyword evidence="5 7" id="KW-0009">Actin-binding</keyword>
<keyword evidence="10" id="KW-1133">Transmembrane helix</keyword>
<accession>A0ABD3MVQ7</accession>
<dbReference type="PRINTS" id="PR00193">
    <property type="entry name" value="MYOSINHEAVY"/>
</dbReference>
<dbReference type="InterPro" id="IPR046342">
    <property type="entry name" value="CBS_dom_sf"/>
</dbReference>
<dbReference type="Gene3D" id="1.10.10.820">
    <property type="match status" value="1"/>
</dbReference>
<dbReference type="SMART" id="SM00242">
    <property type="entry name" value="MYSc"/>
    <property type="match status" value="1"/>
</dbReference>
<dbReference type="Gene3D" id="3.10.580.10">
    <property type="entry name" value="CBS-domain"/>
    <property type="match status" value="6"/>
</dbReference>
<protein>
    <submittedName>
        <fullName evidence="13">Uncharacterized protein</fullName>
    </submittedName>
</protein>
<dbReference type="SUPFAM" id="SSF54631">
    <property type="entry name" value="CBS-domain pair"/>
    <property type="match status" value="6"/>
</dbReference>
<dbReference type="GO" id="GO:0016459">
    <property type="term" value="C:myosin complex"/>
    <property type="evidence" value="ECO:0007669"/>
    <property type="project" value="UniProtKB-KW"/>
</dbReference>
<evidence type="ECO:0000256" key="8">
    <source>
        <dbReference type="SAM" id="Coils"/>
    </source>
</evidence>
<feature type="domain" description="CBS" evidence="11">
    <location>
        <begin position="2106"/>
        <end position="2165"/>
    </location>
</feature>
<feature type="transmembrane region" description="Helical" evidence="10">
    <location>
        <begin position="2676"/>
        <end position="2696"/>
    </location>
</feature>
<feature type="region of interest" description="Disordered" evidence="9">
    <location>
        <begin position="1"/>
        <end position="21"/>
    </location>
</feature>
<evidence type="ECO:0000256" key="4">
    <source>
        <dbReference type="ARBA" id="ARBA00023175"/>
    </source>
</evidence>
<evidence type="ECO:0000313" key="13">
    <source>
        <dbReference type="EMBL" id="KAL3767492.1"/>
    </source>
</evidence>
<feature type="compositionally biased region" description="Polar residues" evidence="9">
    <location>
        <begin position="47"/>
        <end position="65"/>
    </location>
</feature>
<gene>
    <name evidence="13" type="ORF">ACHAWU_000155</name>
</gene>
<organism evidence="13 14">
    <name type="scientific">Discostella pseudostelligera</name>
    <dbReference type="NCBI Taxonomy" id="259834"/>
    <lineage>
        <taxon>Eukaryota</taxon>
        <taxon>Sar</taxon>
        <taxon>Stramenopiles</taxon>
        <taxon>Ochrophyta</taxon>
        <taxon>Bacillariophyta</taxon>
        <taxon>Coscinodiscophyceae</taxon>
        <taxon>Thalassiosirophycidae</taxon>
        <taxon>Stephanodiscales</taxon>
        <taxon>Stephanodiscaceae</taxon>
        <taxon>Discostella</taxon>
    </lineage>
</organism>
<evidence type="ECO:0000256" key="5">
    <source>
        <dbReference type="ARBA" id="ARBA00023203"/>
    </source>
</evidence>
<feature type="binding site" evidence="7">
    <location>
        <begin position="305"/>
        <end position="312"/>
    </location>
    <ligand>
        <name>ATP</name>
        <dbReference type="ChEBI" id="CHEBI:30616"/>
    </ligand>
</feature>
<dbReference type="InterPro" id="IPR001609">
    <property type="entry name" value="Myosin_head_motor_dom-like"/>
</dbReference>
<keyword evidence="4 7" id="KW-0505">Motor protein</keyword>
<feature type="domain" description="CBS" evidence="11">
    <location>
        <begin position="1523"/>
        <end position="1582"/>
    </location>
</feature>
<dbReference type="Proteomes" id="UP001530293">
    <property type="component" value="Unassembled WGS sequence"/>
</dbReference>
<feature type="domain" description="CBS" evidence="11">
    <location>
        <begin position="1763"/>
        <end position="1822"/>
    </location>
</feature>